<protein>
    <submittedName>
        <fullName evidence="4">Portal protein</fullName>
    </submittedName>
</protein>
<accession>A0ABU3P0Y3</accession>
<keyword evidence="2" id="KW-1188">Viral release from host cell</keyword>
<evidence type="ECO:0000256" key="1">
    <source>
        <dbReference type="ARBA" id="ARBA00004328"/>
    </source>
</evidence>
<name>A0ABU3P0Y3_9FIRM</name>
<dbReference type="EMBL" id="JAUOZS010000001">
    <property type="protein sequence ID" value="MDT8902193.1"/>
    <property type="molecule type" value="Genomic_DNA"/>
</dbReference>
<comment type="subcellular location">
    <subcellularLocation>
        <location evidence="1">Virion</location>
    </subcellularLocation>
</comment>
<reference evidence="4 5" key="1">
    <citation type="submission" date="2023-07" db="EMBL/GenBank/DDBJ databases">
        <title>The novel representative of Negativicutes class, Anaeroselena agilis gen. nov. sp. nov.</title>
        <authorList>
            <person name="Prokofeva M.I."/>
            <person name="Elcheninov A.G."/>
            <person name="Klyukina A."/>
            <person name="Kublanov I.V."/>
            <person name="Frolov E.N."/>
            <person name="Podosokorskaya O.A."/>
        </authorList>
    </citation>
    <scope>NUCLEOTIDE SEQUENCE [LARGE SCALE GENOMIC DNA]</scope>
    <source>
        <strain evidence="4 5">4137-cl</strain>
    </source>
</reference>
<evidence type="ECO:0000313" key="4">
    <source>
        <dbReference type="EMBL" id="MDT8902193.1"/>
    </source>
</evidence>
<dbReference type="InterPro" id="IPR020991">
    <property type="entry name" value="Connector_podovirus"/>
</dbReference>
<dbReference type="Proteomes" id="UP001254848">
    <property type="component" value="Unassembled WGS sequence"/>
</dbReference>
<organism evidence="4 5">
    <name type="scientific">Anaeroselena agilis</name>
    <dbReference type="NCBI Taxonomy" id="3063788"/>
    <lineage>
        <taxon>Bacteria</taxon>
        <taxon>Bacillati</taxon>
        <taxon>Bacillota</taxon>
        <taxon>Negativicutes</taxon>
        <taxon>Acetonemataceae</taxon>
        <taxon>Anaeroselena</taxon>
    </lineage>
</organism>
<evidence type="ECO:0000256" key="2">
    <source>
        <dbReference type="ARBA" id="ARBA00022612"/>
    </source>
</evidence>
<proteinExistence type="predicted"/>
<evidence type="ECO:0000256" key="3">
    <source>
        <dbReference type="ARBA" id="ARBA00023219"/>
    </source>
</evidence>
<evidence type="ECO:0000313" key="5">
    <source>
        <dbReference type="Proteomes" id="UP001254848"/>
    </source>
</evidence>
<sequence length="558" mass="62894">MDNLARKLGGLPERKFIERRFEDCYQVYENWRPRWKEICSYIAPYRGAFDDDEPNRGERRDGQIINETAVDANGILAAGMQSGMTSLSRPWFRLGLLDPELSEYAPVRRFLDKCAEQILGIYARTNIYECTHNVYEELGGPGTGAMAILEDFENVMRGTSFTIGEYAVACGPDGRVNTFARKRLMTVYDMVKEFGLDMVSDAVRNCYKDGKLGERFMVYHLIEPNDERIPDMVDALNKPFRSVYWEPNVKDRYLAVRGFEEFPIMVPRWQVFRSADYYGRGPGWKALPGVKQLQVMEKDKLLTIKLANRPPIKAPSSAKATLISLLPGSITFADDNGGNGVTPLFLVNQNIQHLAAEIDRVEQRVRRAFYADLFLMMVESDRREITAREVAERHEEKLLIIGPTLERLQNDFYDPMIARSFAILQRANLLPEIPRELHGKVIKVDYISILAQAQKMVATNTIAQAVAFATQVATAQPDVLDVLDLDQAVRKYSEAVGLSPEIVRSIEDVRKIRAAREQALQQQQMMASAAAAADAAKNLSQADMSRSNALTVLMGGAA</sequence>
<gene>
    <name evidence="4" type="ORF">Q4T40_13130</name>
</gene>
<keyword evidence="3" id="KW-0231">Viral genome packaging</keyword>
<comment type="caution">
    <text evidence="4">The sequence shown here is derived from an EMBL/GenBank/DDBJ whole genome shotgun (WGS) entry which is preliminary data.</text>
</comment>
<dbReference type="Pfam" id="PF12236">
    <property type="entry name" value="Head-tail_con"/>
    <property type="match status" value="1"/>
</dbReference>
<dbReference type="RefSeq" id="WP_413780679.1">
    <property type="nucleotide sequence ID" value="NZ_JAUOZS010000001.1"/>
</dbReference>
<keyword evidence="5" id="KW-1185">Reference proteome</keyword>